<keyword evidence="11" id="KW-1185">Reference proteome</keyword>
<dbReference type="InterPro" id="IPR007632">
    <property type="entry name" value="Anoctamin"/>
</dbReference>
<dbReference type="Pfam" id="PF16178">
    <property type="entry name" value="Anoct_dimer"/>
    <property type="match status" value="1"/>
</dbReference>
<dbReference type="AlphaFoldDB" id="A0A9N9G5R3"/>
<evidence type="ECO:0000313" key="10">
    <source>
        <dbReference type="EMBL" id="CAG8582366.1"/>
    </source>
</evidence>
<feature type="transmembrane region" description="Helical" evidence="7">
    <location>
        <begin position="539"/>
        <end position="560"/>
    </location>
</feature>
<gene>
    <name evidence="10" type="ORF">FCALED_LOCUS7662</name>
</gene>
<evidence type="ECO:0000256" key="1">
    <source>
        <dbReference type="ARBA" id="ARBA00004651"/>
    </source>
</evidence>
<keyword evidence="4 7" id="KW-1133">Transmembrane helix</keyword>
<dbReference type="GO" id="GO:0005886">
    <property type="term" value="C:plasma membrane"/>
    <property type="evidence" value="ECO:0007669"/>
    <property type="project" value="UniProtKB-SubCell"/>
</dbReference>
<dbReference type="OrthoDB" id="296386at2759"/>
<keyword evidence="5 7" id="KW-0472">Membrane</keyword>
<dbReference type="GO" id="GO:0032541">
    <property type="term" value="C:cortical endoplasmic reticulum"/>
    <property type="evidence" value="ECO:0007669"/>
    <property type="project" value="TreeGrafter"/>
</dbReference>
<dbReference type="InterPro" id="IPR032394">
    <property type="entry name" value="Anoct_dimer"/>
</dbReference>
<evidence type="ECO:0000259" key="8">
    <source>
        <dbReference type="Pfam" id="PF04547"/>
    </source>
</evidence>
<evidence type="ECO:0000256" key="7">
    <source>
        <dbReference type="SAM" id="Phobius"/>
    </source>
</evidence>
<feature type="transmembrane region" description="Helical" evidence="7">
    <location>
        <begin position="337"/>
        <end position="364"/>
    </location>
</feature>
<accession>A0A9N9G5R3</accession>
<dbReference type="EMBL" id="CAJVPQ010002075">
    <property type="protein sequence ID" value="CAG8582366.1"/>
    <property type="molecule type" value="Genomic_DNA"/>
</dbReference>
<evidence type="ECO:0000256" key="6">
    <source>
        <dbReference type="ARBA" id="ARBA00023180"/>
    </source>
</evidence>
<evidence type="ECO:0000256" key="5">
    <source>
        <dbReference type="ARBA" id="ARBA00023136"/>
    </source>
</evidence>
<feature type="transmembrane region" description="Helical" evidence="7">
    <location>
        <begin position="384"/>
        <end position="406"/>
    </location>
</feature>
<evidence type="ECO:0000259" key="9">
    <source>
        <dbReference type="Pfam" id="PF16178"/>
    </source>
</evidence>
<feature type="transmembrane region" description="Helical" evidence="7">
    <location>
        <begin position="663"/>
        <end position="686"/>
    </location>
</feature>
<feature type="transmembrane region" description="Helical" evidence="7">
    <location>
        <begin position="462"/>
        <end position="486"/>
    </location>
</feature>
<keyword evidence="2" id="KW-1003">Cell membrane</keyword>
<comment type="subcellular location">
    <subcellularLocation>
        <location evidence="1">Cell membrane</location>
        <topology evidence="1">Multi-pass membrane protein</topology>
    </subcellularLocation>
</comment>
<name>A0A9N9G5R3_9GLOM</name>
<feature type="domain" description="Anoctamin transmembrane" evidence="8">
    <location>
        <begin position="329"/>
        <end position="799"/>
    </location>
</feature>
<dbReference type="GO" id="GO:0046983">
    <property type="term" value="F:protein dimerization activity"/>
    <property type="evidence" value="ECO:0007669"/>
    <property type="project" value="InterPro"/>
</dbReference>
<comment type="caution">
    <text evidence="10">The sequence shown here is derived from an EMBL/GenBank/DDBJ whole genome shotgun (WGS) entry which is preliminary data.</text>
</comment>
<dbReference type="PANTHER" id="PTHR12308">
    <property type="entry name" value="ANOCTAMIN"/>
    <property type="match status" value="1"/>
</dbReference>
<feature type="transmembrane region" description="Helical" evidence="7">
    <location>
        <begin position="760"/>
        <end position="785"/>
    </location>
</feature>
<feature type="transmembrane region" description="Helical" evidence="7">
    <location>
        <begin position="720"/>
        <end position="740"/>
    </location>
</feature>
<protein>
    <submittedName>
        <fullName evidence="10">3283_t:CDS:1</fullName>
    </submittedName>
</protein>
<dbReference type="PANTHER" id="PTHR12308:SF73">
    <property type="entry name" value="ANOCTAMIN"/>
    <property type="match status" value="1"/>
</dbReference>
<proteinExistence type="predicted"/>
<keyword evidence="6" id="KW-0325">Glycoprotein</keyword>
<organism evidence="10 11">
    <name type="scientific">Funneliformis caledonium</name>
    <dbReference type="NCBI Taxonomy" id="1117310"/>
    <lineage>
        <taxon>Eukaryota</taxon>
        <taxon>Fungi</taxon>
        <taxon>Fungi incertae sedis</taxon>
        <taxon>Mucoromycota</taxon>
        <taxon>Glomeromycotina</taxon>
        <taxon>Glomeromycetes</taxon>
        <taxon>Glomerales</taxon>
        <taxon>Glomeraceae</taxon>
        <taxon>Funneliformis</taxon>
    </lineage>
</organism>
<dbReference type="InterPro" id="IPR049452">
    <property type="entry name" value="Anoctamin_TM"/>
</dbReference>
<keyword evidence="3 7" id="KW-0812">Transmembrane</keyword>
<reference evidence="10" key="1">
    <citation type="submission" date="2021-06" db="EMBL/GenBank/DDBJ databases">
        <authorList>
            <person name="Kallberg Y."/>
            <person name="Tangrot J."/>
            <person name="Rosling A."/>
        </authorList>
    </citation>
    <scope>NUCLEOTIDE SEQUENCE</scope>
    <source>
        <strain evidence="10">UK204</strain>
    </source>
</reference>
<dbReference type="Proteomes" id="UP000789570">
    <property type="component" value="Unassembled WGS sequence"/>
</dbReference>
<evidence type="ECO:0000256" key="3">
    <source>
        <dbReference type="ARBA" id="ARBA00022692"/>
    </source>
</evidence>
<dbReference type="Pfam" id="PF04547">
    <property type="entry name" value="Anoctamin"/>
    <property type="match status" value="1"/>
</dbReference>
<dbReference type="GO" id="GO:0005254">
    <property type="term" value="F:chloride channel activity"/>
    <property type="evidence" value="ECO:0007669"/>
    <property type="project" value="TreeGrafter"/>
</dbReference>
<evidence type="ECO:0000256" key="4">
    <source>
        <dbReference type="ARBA" id="ARBA00022989"/>
    </source>
</evidence>
<feature type="domain" description="Anoctamin dimerisation" evidence="9">
    <location>
        <begin position="104"/>
        <end position="326"/>
    </location>
</feature>
<sequence length="833" mass="98046">MAYYSEGEKSVEISIIDSQFKDHRQEDFLYDFEEELDYVKITIIEIEEHRKLLLLNEDVKLYEEICLWKESNPKKSLAKAIENFAKFKTADAIAKVIYNYEFPDCIIKFNEKGDKKAKRVNNQRKRLNFEKLLLRAGLILEFELDPDRIFTYVKVIAPFEKLCSQAEKQKFKMEIATEKALKFPKRRFNFFSLISYMFDYKVDLNKKSAVFKRDRLRSFKGGDPSKSEGEIRLNFFSSARRILMVHNIINCATRINNQINVNGKTVTVRKTIKSLEIETLLKKKVFRDFYSLHDGPFKSNLPYDQKNLRAKLDQKWVKSKIRTQPLKKIRNYFGEKLALYFAWLGFYTSWLSIATFGGVIVVIYGLVEILRHETINDEIGGFSILYDNVLTVPYAFIMAVWATIFLEYWKRANAAIQHEWDCIEFEKDELPRPKFYGTVLVKSPITMKDEIIFPFSEKIKRYLVSFVVILFCISVVLFSVGFFIVYPKLWIEDDTLAFFASSFANLISIIILNKLYSYIAVWLTNLENHRTDTEYEDALIIKTFLFEFVNNYAALFYIFIFKQGLMKTILHSNSIQSQCDYDNCMTDLALQLAIIFIGRQAWAQFTEIFIPWIRLKYNKKKNQKELEELQKIYAASSHSKLPQWVMDEKLLKTDSVQEEYTELVLQFGFLTLFGPAFPLASLFAFLNNFSEIRSDAFKYIHLSRRPFCGQAQDLGAWESILQLISLLSVLTNAIIIAFYSTWMTDKFEKHLGQDNPDRLLVARLTFIILFEHLVFGIKTIFTYIISDIPKEVRIAIEREQYNIKLQLKDKPPVLDEIFVTKKHKTRLRRMKTR</sequence>
<evidence type="ECO:0000256" key="2">
    <source>
        <dbReference type="ARBA" id="ARBA00022475"/>
    </source>
</evidence>
<evidence type="ECO:0000313" key="11">
    <source>
        <dbReference type="Proteomes" id="UP000789570"/>
    </source>
</evidence>
<feature type="transmembrane region" description="Helical" evidence="7">
    <location>
        <begin position="498"/>
        <end position="519"/>
    </location>
</feature>